<evidence type="ECO:0000313" key="1">
    <source>
        <dbReference type="Proteomes" id="UP000887579"/>
    </source>
</evidence>
<reference evidence="2" key="1">
    <citation type="submission" date="2022-11" db="UniProtKB">
        <authorList>
            <consortium name="WormBaseParasite"/>
        </authorList>
    </citation>
    <scope>IDENTIFICATION</scope>
</reference>
<protein>
    <submittedName>
        <fullName evidence="2">Beta-glucosidase</fullName>
    </submittedName>
</protein>
<organism evidence="1 2">
    <name type="scientific">Panagrolaimus sp. ES5</name>
    <dbReference type="NCBI Taxonomy" id="591445"/>
    <lineage>
        <taxon>Eukaryota</taxon>
        <taxon>Metazoa</taxon>
        <taxon>Ecdysozoa</taxon>
        <taxon>Nematoda</taxon>
        <taxon>Chromadorea</taxon>
        <taxon>Rhabditida</taxon>
        <taxon>Tylenchina</taxon>
        <taxon>Panagrolaimomorpha</taxon>
        <taxon>Panagrolaimoidea</taxon>
        <taxon>Panagrolaimidae</taxon>
        <taxon>Panagrolaimus</taxon>
    </lineage>
</organism>
<accession>A0AC34GTV7</accession>
<name>A0AC34GTV7_9BILA</name>
<evidence type="ECO:0000313" key="2">
    <source>
        <dbReference type="WBParaSite" id="ES5_v2.g8312.t1"/>
    </source>
</evidence>
<sequence length="560" mass="63822">MWSVNNEIHNVPLTSQQCPSGVNACFTKYYNDGSDFRYEIGCDTSSACSGVAQCKLDSVPTRLCCCRTNNCVHPNASKSIEYPFPKNFKFSTATASYQIEGGAFEDGKAPNIWDVYSHKANRIKNNDTGDVACDSYHQWQTDVELLKAAKVHQYRFSLSWSRLLPTNDPSKPNKKGVEYYHKLIDALLAANIEPVVTIFHWDLPQSIMEEGGFLDSGISDKFAAYAKFVFQNYGSKVKTWVTINEPFSIVKYAYCGEVVVHAPGEFKSHCDWMIYRAGHNLLLSHMKASKIYKTLFKWHQRGQLGITISGTWFYPETNTPENVQAAEDAFQFSWGWWAHPIFGDGGDYPEVMKVKIEKASKEFMVRSVSRLPKFTAQEKRDLLGSADFLGVNYYRSQTVRPRKPTEYAYLDNYLMNMDAGISTSYFNNWELFDWIWNTPDGLRQLLNKFKTEYNNIPMLITENGVMDIAGEGLQDDTRIRYLRGHLANIAMAATVDGVNLKGYTLWSLMDNFEWADGFTTKFGIHHIDYSSPIRARTPKASVDFYRNVIVKNKVVGFGIN</sequence>
<proteinExistence type="predicted"/>
<dbReference type="Proteomes" id="UP000887579">
    <property type="component" value="Unplaced"/>
</dbReference>
<dbReference type="WBParaSite" id="ES5_v2.g8312.t1">
    <property type="protein sequence ID" value="ES5_v2.g8312.t1"/>
    <property type="gene ID" value="ES5_v2.g8312"/>
</dbReference>